<dbReference type="RefSeq" id="WP_311715222.1">
    <property type="nucleotide sequence ID" value="NZ_JAVREZ010000005.1"/>
</dbReference>
<organism evidence="7 8">
    <name type="scientific">Streptomyces doebereineriae</name>
    <dbReference type="NCBI Taxonomy" id="3075528"/>
    <lineage>
        <taxon>Bacteria</taxon>
        <taxon>Bacillati</taxon>
        <taxon>Actinomycetota</taxon>
        <taxon>Actinomycetes</taxon>
        <taxon>Kitasatosporales</taxon>
        <taxon>Streptomycetaceae</taxon>
        <taxon>Streptomyces</taxon>
    </lineage>
</organism>
<feature type="domain" description="NAD-dependent epimerase/dehydratase" evidence="6">
    <location>
        <begin position="11"/>
        <end position="246"/>
    </location>
</feature>
<dbReference type="Pfam" id="PF01370">
    <property type="entry name" value="Epimerase"/>
    <property type="match status" value="1"/>
</dbReference>
<proteinExistence type="predicted"/>
<comment type="cofactor">
    <cofactor evidence="1">
        <name>NAD(+)</name>
        <dbReference type="ChEBI" id="CHEBI:57540"/>
    </cofactor>
</comment>
<dbReference type="CDD" id="cd05230">
    <property type="entry name" value="UGD_SDR_e"/>
    <property type="match status" value="1"/>
</dbReference>
<dbReference type="Gene3D" id="3.40.50.720">
    <property type="entry name" value="NAD(P)-binding Rossmann-like Domain"/>
    <property type="match status" value="1"/>
</dbReference>
<keyword evidence="4" id="KW-0456">Lyase</keyword>
<dbReference type="EMBL" id="JAVREZ010000005">
    <property type="protein sequence ID" value="MDT0481876.1"/>
    <property type="molecule type" value="Genomic_DNA"/>
</dbReference>
<keyword evidence="8" id="KW-1185">Reference proteome</keyword>
<keyword evidence="3" id="KW-0520">NAD</keyword>
<sequence length="349" mass="37717">MPELDGDNRHVVVTGGAGFLGSHLCERLLDLGYHVTCIDNFVTGSRANLALCLENPRFTLFEMDVTEKVWCEGPVTAVAHLACPASPQDYLRIPLETLKAGSLGTLNALALAQEKGARLLYASTSETYGDPEVHPQSEKYWGRVNPTGPRSVYDEGKRFGEAATMTYLRHFGVSTSIVRIFNTYGPRMRADDGRAVPAFVTQALRGERLTINGTGGQTRSFCYVDDLIAGLVLTLESEHPGPINLGNPAEVTILELARTVAELTGVDAEVTYCPAMQDDPVRRRPDISLAGELLGWSPTVSLEEGLRRTIEWFRTAAPSTVAEASPCTAQRNGPGVAGTKDAAEHEVTA</sequence>
<dbReference type="Proteomes" id="UP001183824">
    <property type="component" value="Unassembled WGS sequence"/>
</dbReference>
<reference evidence="8" key="1">
    <citation type="submission" date="2023-07" db="EMBL/GenBank/DDBJ databases">
        <title>30 novel species of actinomycetes from the DSMZ collection.</title>
        <authorList>
            <person name="Nouioui I."/>
        </authorList>
    </citation>
    <scope>NUCLEOTIDE SEQUENCE [LARGE SCALE GENOMIC DNA]</scope>
    <source>
        <strain evidence="8">DSM 41640</strain>
    </source>
</reference>
<comment type="caution">
    <text evidence="7">The sequence shown here is derived from an EMBL/GenBank/DDBJ whole genome shotgun (WGS) entry which is preliminary data.</text>
</comment>
<dbReference type="InterPro" id="IPR044516">
    <property type="entry name" value="UXS-like"/>
</dbReference>
<evidence type="ECO:0000259" key="6">
    <source>
        <dbReference type="Pfam" id="PF01370"/>
    </source>
</evidence>
<dbReference type="PANTHER" id="PTHR43078">
    <property type="entry name" value="UDP-GLUCURONIC ACID DECARBOXYLASE-RELATED"/>
    <property type="match status" value="1"/>
</dbReference>
<dbReference type="InterPro" id="IPR001509">
    <property type="entry name" value="Epimerase_deHydtase"/>
</dbReference>
<evidence type="ECO:0000256" key="2">
    <source>
        <dbReference type="ARBA" id="ARBA00022793"/>
    </source>
</evidence>
<dbReference type="InterPro" id="IPR036291">
    <property type="entry name" value="NAD(P)-bd_dom_sf"/>
</dbReference>
<keyword evidence="2" id="KW-0210">Decarboxylase</keyword>
<evidence type="ECO:0000313" key="8">
    <source>
        <dbReference type="Proteomes" id="UP001183824"/>
    </source>
</evidence>
<dbReference type="Gene3D" id="3.90.25.10">
    <property type="entry name" value="UDP-galactose 4-epimerase, domain 1"/>
    <property type="match status" value="1"/>
</dbReference>
<evidence type="ECO:0000256" key="5">
    <source>
        <dbReference type="SAM" id="MobiDB-lite"/>
    </source>
</evidence>
<protein>
    <submittedName>
        <fullName evidence="7">UDP-glucuronic acid decarboxylase family protein</fullName>
    </submittedName>
</protein>
<dbReference type="PANTHER" id="PTHR43078:SF6">
    <property type="entry name" value="UDP-GLUCURONIC ACID DECARBOXYLASE 1"/>
    <property type="match status" value="1"/>
</dbReference>
<name>A0ABU2V9N7_9ACTN</name>
<evidence type="ECO:0000256" key="1">
    <source>
        <dbReference type="ARBA" id="ARBA00001911"/>
    </source>
</evidence>
<dbReference type="SUPFAM" id="SSF51735">
    <property type="entry name" value="NAD(P)-binding Rossmann-fold domains"/>
    <property type="match status" value="1"/>
</dbReference>
<evidence type="ECO:0000313" key="7">
    <source>
        <dbReference type="EMBL" id="MDT0481876.1"/>
    </source>
</evidence>
<accession>A0ABU2V9N7</accession>
<evidence type="ECO:0000256" key="4">
    <source>
        <dbReference type="ARBA" id="ARBA00023239"/>
    </source>
</evidence>
<evidence type="ECO:0000256" key="3">
    <source>
        <dbReference type="ARBA" id="ARBA00023027"/>
    </source>
</evidence>
<gene>
    <name evidence="7" type="ORF">RNB18_17020</name>
</gene>
<feature type="region of interest" description="Disordered" evidence="5">
    <location>
        <begin position="324"/>
        <end position="349"/>
    </location>
</feature>